<dbReference type="InterPro" id="IPR011009">
    <property type="entry name" value="Kinase-like_dom_sf"/>
</dbReference>
<proteinExistence type="predicted"/>
<keyword evidence="3" id="KW-0418">Kinase</keyword>
<dbReference type="InterPro" id="IPR017441">
    <property type="entry name" value="Protein_kinase_ATP_BS"/>
</dbReference>
<dbReference type="EMBL" id="HBUE01208749">
    <property type="protein sequence ID" value="CAG6533372.1"/>
    <property type="molecule type" value="Transcribed_RNA"/>
</dbReference>
<accession>A0A8D8HFE1</accession>
<dbReference type="EMBL" id="HBUE01315099">
    <property type="protein sequence ID" value="CAG6585252.1"/>
    <property type="molecule type" value="Transcribed_RNA"/>
</dbReference>
<evidence type="ECO:0000313" key="3">
    <source>
        <dbReference type="EMBL" id="CAG6533372.1"/>
    </source>
</evidence>
<dbReference type="EMBL" id="HBUE01004418">
    <property type="protein sequence ID" value="CAG6445212.1"/>
    <property type="molecule type" value="Transcribed_RNA"/>
</dbReference>
<dbReference type="AlphaFoldDB" id="A0A8D8HFE1"/>
<feature type="binding site" evidence="1">
    <location>
        <position position="176"/>
    </location>
    <ligand>
        <name>ATP</name>
        <dbReference type="ChEBI" id="CHEBI:30616"/>
    </ligand>
</feature>
<organism evidence="3">
    <name type="scientific">Culex pipiens</name>
    <name type="common">House mosquito</name>
    <dbReference type="NCBI Taxonomy" id="7175"/>
    <lineage>
        <taxon>Eukaryota</taxon>
        <taxon>Metazoa</taxon>
        <taxon>Ecdysozoa</taxon>
        <taxon>Arthropoda</taxon>
        <taxon>Hexapoda</taxon>
        <taxon>Insecta</taxon>
        <taxon>Pterygota</taxon>
        <taxon>Neoptera</taxon>
        <taxon>Endopterygota</taxon>
        <taxon>Diptera</taxon>
        <taxon>Nematocera</taxon>
        <taxon>Culicoidea</taxon>
        <taxon>Culicidae</taxon>
        <taxon>Culicinae</taxon>
        <taxon>Culicini</taxon>
        <taxon>Culex</taxon>
        <taxon>Culex</taxon>
    </lineage>
</organism>
<dbReference type="GO" id="GO:0005524">
    <property type="term" value="F:ATP binding"/>
    <property type="evidence" value="ECO:0007669"/>
    <property type="project" value="UniProtKB-UniRule"/>
</dbReference>
<evidence type="ECO:0000256" key="1">
    <source>
        <dbReference type="PROSITE-ProRule" id="PRU10141"/>
    </source>
</evidence>
<sequence>MEVESAPTSELLCYKNQNNNNGTALGHKEVTAAAAEEDGDGDLQEEEAGGRTSRYGYAGGDDPDVAETNNGNGLPQVEDFDDDELEQVYRTVDSQRSATVQWMDDDEIERLDLSLSIDPTQIVFNRVDSADIIYQAKRKKCKLVGKYVMGDVLGEGSYGKVKEVLDSETLSRRAVKVGTNGVGFLERAKRVA</sequence>
<protein>
    <submittedName>
        <fullName evidence="3">Serine/threonine-protein kinase STK11</fullName>
    </submittedName>
</protein>
<keyword evidence="3" id="KW-0808">Transferase</keyword>
<keyword evidence="1" id="KW-0067">ATP-binding</keyword>
<dbReference type="SUPFAM" id="SSF56112">
    <property type="entry name" value="Protein kinase-like (PK-like)"/>
    <property type="match status" value="1"/>
</dbReference>
<feature type="compositionally biased region" description="Acidic residues" evidence="2">
    <location>
        <begin position="35"/>
        <end position="47"/>
    </location>
</feature>
<evidence type="ECO:0000256" key="2">
    <source>
        <dbReference type="SAM" id="MobiDB-lite"/>
    </source>
</evidence>
<reference evidence="3" key="1">
    <citation type="submission" date="2021-05" db="EMBL/GenBank/DDBJ databases">
        <authorList>
            <person name="Alioto T."/>
            <person name="Alioto T."/>
            <person name="Gomez Garrido J."/>
        </authorList>
    </citation>
    <scope>NUCLEOTIDE SEQUENCE</scope>
</reference>
<keyword evidence="1" id="KW-0547">Nucleotide-binding</keyword>
<dbReference type="GO" id="GO:0016301">
    <property type="term" value="F:kinase activity"/>
    <property type="evidence" value="ECO:0007669"/>
    <property type="project" value="UniProtKB-KW"/>
</dbReference>
<dbReference type="Gene3D" id="3.30.200.20">
    <property type="entry name" value="Phosphorylase Kinase, domain 1"/>
    <property type="match status" value="1"/>
</dbReference>
<name>A0A8D8HFE1_CULPI</name>
<dbReference type="PROSITE" id="PS00107">
    <property type="entry name" value="PROTEIN_KINASE_ATP"/>
    <property type="match status" value="1"/>
</dbReference>
<feature type="region of interest" description="Disordered" evidence="2">
    <location>
        <begin position="32"/>
        <end position="78"/>
    </location>
</feature>